<dbReference type="eggNOG" id="COG3307">
    <property type="taxonomic scope" value="Bacteria"/>
</dbReference>
<dbReference type="GO" id="GO:0016020">
    <property type="term" value="C:membrane"/>
    <property type="evidence" value="ECO:0007669"/>
    <property type="project" value="UniProtKB-SubCell"/>
</dbReference>
<dbReference type="OrthoDB" id="9806320at2"/>
<accession>E4RJX0</accession>
<evidence type="ECO:0000256" key="4">
    <source>
        <dbReference type="ARBA" id="ARBA00023136"/>
    </source>
</evidence>
<dbReference type="RefSeq" id="WP_013406608.1">
    <property type="nucleotide sequence ID" value="NC_014654.1"/>
</dbReference>
<dbReference type="HOGENOM" id="CLU_694015_0_0_9"/>
<feature type="transmembrane region" description="Helical" evidence="5">
    <location>
        <begin position="109"/>
        <end position="129"/>
    </location>
</feature>
<keyword evidence="8" id="KW-1185">Reference proteome</keyword>
<dbReference type="InterPro" id="IPR051533">
    <property type="entry name" value="WaaL-like"/>
</dbReference>
<feature type="transmembrane region" description="Helical" evidence="5">
    <location>
        <begin position="171"/>
        <end position="188"/>
    </location>
</feature>
<dbReference type="InterPro" id="IPR007016">
    <property type="entry name" value="O-antigen_ligase-rel_domated"/>
</dbReference>
<gene>
    <name evidence="7" type="ordered locus">Halsa_2124</name>
</gene>
<name>E4RJX0_HALHG</name>
<dbReference type="PANTHER" id="PTHR37422:SF13">
    <property type="entry name" value="LIPOPOLYSACCHARIDE BIOSYNTHESIS PROTEIN PA4999-RELATED"/>
    <property type="match status" value="1"/>
</dbReference>
<evidence type="ECO:0000259" key="6">
    <source>
        <dbReference type="Pfam" id="PF04932"/>
    </source>
</evidence>
<feature type="transmembrane region" description="Helical" evidence="5">
    <location>
        <begin position="141"/>
        <end position="164"/>
    </location>
</feature>
<comment type="subcellular location">
    <subcellularLocation>
        <location evidence="1">Membrane</location>
        <topology evidence="1">Multi-pass membrane protein</topology>
    </subcellularLocation>
</comment>
<sequence>MDNIINNKKKIVEYIFLSGIYIYAFGSHMGRAFISLGTGLIFLAWLIKIIFMKDIDFNKSVKYWPIVGLSLVLILSTNAFWTSLGTGTTHSILLPLAILNLLEEKKTIYKVLIISLTILTISGFVANYQHLVEGVRRAEGFARFSITSANVSVMGIALLLPLLFRKNNKKWQYIVLSIMIFSYTTAVIFSLTRAAYIALIVVIFLFALIKKPKIIILLLILMILIIFFAPSNYQSRFLSSFNLEDQWIQSRLVMWRASIDAVIENPIRGVGFKNYSEYFYNLEYTDRSRSSPHNNYFFFLASTGIPGFLIFVYLNYYLIKLFFTSYLMFDEKENNLVKNIFLGITLFVISFLIMGLTETNITEAQTRNFFWVVVGLGFSLRYLELDKSSHNKKLENE</sequence>
<protein>
    <submittedName>
        <fullName evidence="7">O-antigen polymerase</fullName>
    </submittedName>
</protein>
<reference evidence="7 8" key="1">
    <citation type="submission" date="2010-11" db="EMBL/GenBank/DDBJ databases">
        <title>Complete sequence of Halanaerobium sp. sapolanicus.</title>
        <authorList>
            <consortium name="US DOE Joint Genome Institute"/>
            <person name="Lucas S."/>
            <person name="Copeland A."/>
            <person name="Lapidus A."/>
            <person name="Cheng J.-F."/>
            <person name="Bruce D."/>
            <person name="Goodwin L."/>
            <person name="Pitluck S."/>
            <person name="Davenport K."/>
            <person name="Detter J.C."/>
            <person name="Han C."/>
            <person name="Tapia R."/>
            <person name="Land M."/>
            <person name="Hauser L."/>
            <person name="Jeffries C."/>
            <person name="Kyrpides N."/>
            <person name="Ivanova N."/>
            <person name="Mikhailova N."/>
            <person name="Begemann M.B."/>
            <person name="Mormile M.R."/>
            <person name="Wall J.D."/>
            <person name="Elias D.A."/>
            <person name="Woyke T."/>
        </authorList>
    </citation>
    <scope>NUCLEOTIDE SEQUENCE [LARGE SCALE GENOMIC DNA]</scope>
    <source>
        <strain evidence="8">sapolanicus</strain>
    </source>
</reference>
<dbReference type="KEGG" id="has:Halsa_2124"/>
<organism evidence="7 8">
    <name type="scientific">Halanaerobium hydrogeniformans</name>
    <name type="common">Halanaerobium sp. (strain sapolanicus)</name>
    <dbReference type="NCBI Taxonomy" id="656519"/>
    <lineage>
        <taxon>Bacteria</taxon>
        <taxon>Bacillati</taxon>
        <taxon>Bacillota</taxon>
        <taxon>Clostridia</taxon>
        <taxon>Halanaerobiales</taxon>
        <taxon>Halanaerobiaceae</taxon>
        <taxon>Halanaerobium</taxon>
    </lineage>
</organism>
<dbReference type="Proteomes" id="UP000007434">
    <property type="component" value="Chromosome"/>
</dbReference>
<evidence type="ECO:0000256" key="3">
    <source>
        <dbReference type="ARBA" id="ARBA00022989"/>
    </source>
</evidence>
<feature type="domain" description="O-antigen ligase-related" evidence="6">
    <location>
        <begin position="181"/>
        <end position="312"/>
    </location>
</feature>
<evidence type="ECO:0000256" key="2">
    <source>
        <dbReference type="ARBA" id="ARBA00022692"/>
    </source>
</evidence>
<proteinExistence type="predicted"/>
<reference evidence="7 8" key="2">
    <citation type="journal article" date="2011" name="J. Bacteriol.">
        <title>Complete Genome Sequence of the Haloalkaliphilic, Hydrogen Producing Halanaerobium hydrogenoformans.</title>
        <authorList>
            <person name="Brown S.D."/>
            <person name="Begemann M.B."/>
            <person name="Mormile M.R."/>
            <person name="Wall J.D."/>
            <person name="Han C.S."/>
            <person name="Goodwin L.A."/>
            <person name="Pitluck S."/>
            <person name="Land M.L."/>
            <person name="Hauser L.J."/>
            <person name="Elias D.A."/>
        </authorList>
    </citation>
    <scope>NUCLEOTIDE SEQUENCE [LARGE SCALE GENOMIC DNA]</scope>
    <source>
        <strain evidence="8">sapolanicus</strain>
    </source>
</reference>
<feature type="transmembrane region" description="Helical" evidence="5">
    <location>
        <begin position="296"/>
        <end position="319"/>
    </location>
</feature>
<evidence type="ECO:0000313" key="7">
    <source>
        <dbReference type="EMBL" id="ADQ15540.1"/>
    </source>
</evidence>
<feature type="transmembrane region" description="Helical" evidence="5">
    <location>
        <begin position="12"/>
        <end position="27"/>
    </location>
</feature>
<evidence type="ECO:0000256" key="5">
    <source>
        <dbReference type="SAM" id="Phobius"/>
    </source>
</evidence>
<feature type="transmembrane region" description="Helical" evidence="5">
    <location>
        <begin position="214"/>
        <end position="233"/>
    </location>
</feature>
<feature type="transmembrane region" description="Helical" evidence="5">
    <location>
        <begin position="340"/>
        <end position="357"/>
    </location>
</feature>
<keyword evidence="2 5" id="KW-0812">Transmembrane</keyword>
<dbReference type="STRING" id="656519.Halsa_2124"/>
<dbReference type="Pfam" id="PF04932">
    <property type="entry name" value="Wzy_C"/>
    <property type="match status" value="1"/>
</dbReference>
<dbReference type="EMBL" id="CP002304">
    <property type="protein sequence ID" value="ADQ15540.1"/>
    <property type="molecule type" value="Genomic_DNA"/>
</dbReference>
<feature type="transmembrane region" description="Helical" evidence="5">
    <location>
        <begin position="63"/>
        <end position="81"/>
    </location>
</feature>
<keyword evidence="3 5" id="KW-1133">Transmembrane helix</keyword>
<dbReference type="AlphaFoldDB" id="E4RJX0"/>
<evidence type="ECO:0000313" key="8">
    <source>
        <dbReference type="Proteomes" id="UP000007434"/>
    </source>
</evidence>
<evidence type="ECO:0000256" key="1">
    <source>
        <dbReference type="ARBA" id="ARBA00004141"/>
    </source>
</evidence>
<dbReference type="PANTHER" id="PTHR37422">
    <property type="entry name" value="TEICHURONIC ACID BIOSYNTHESIS PROTEIN TUAE"/>
    <property type="match status" value="1"/>
</dbReference>
<feature type="transmembrane region" description="Helical" evidence="5">
    <location>
        <begin position="33"/>
        <end position="51"/>
    </location>
</feature>
<keyword evidence="4 5" id="KW-0472">Membrane</keyword>